<dbReference type="InterPro" id="IPR025875">
    <property type="entry name" value="Leu-rich_rpt_4"/>
</dbReference>
<feature type="chain" id="PRO_5012418898" description="Internalin" evidence="3">
    <location>
        <begin position="27"/>
        <end position="638"/>
    </location>
</feature>
<evidence type="ECO:0000313" key="4">
    <source>
        <dbReference type="EMBL" id="ASD63137.1"/>
    </source>
</evidence>
<dbReference type="Gene3D" id="3.80.10.10">
    <property type="entry name" value="Ribonuclease Inhibitor"/>
    <property type="match status" value="1"/>
</dbReference>
<dbReference type="SUPFAM" id="SSF52075">
    <property type="entry name" value="Outer arm dynein light chain 1"/>
    <property type="match status" value="1"/>
</dbReference>
<evidence type="ECO:0008006" key="6">
    <source>
        <dbReference type="Google" id="ProtNLM"/>
    </source>
</evidence>
<keyword evidence="1" id="KW-0433">Leucine-rich repeat</keyword>
<evidence type="ECO:0000256" key="2">
    <source>
        <dbReference type="ARBA" id="ARBA00022737"/>
    </source>
</evidence>
<feature type="signal peptide" evidence="3">
    <location>
        <begin position="1"/>
        <end position="26"/>
    </location>
</feature>
<evidence type="ECO:0000313" key="5">
    <source>
        <dbReference type="Proteomes" id="UP000197003"/>
    </source>
</evidence>
<organism evidence="4 5">
    <name type="scientific">Bdellovibrio bacteriovorus</name>
    <dbReference type="NCBI Taxonomy" id="959"/>
    <lineage>
        <taxon>Bacteria</taxon>
        <taxon>Pseudomonadati</taxon>
        <taxon>Bdellovibrionota</taxon>
        <taxon>Bdellovibrionia</taxon>
        <taxon>Bdellovibrionales</taxon>
        <taxon>Pseudobdellovibrionaceae</taxon>
        <taxon>Bdellovibrio</taxon>
    </lineage>
</organism>
<evidence type="ECO:0000256" key="3">
    <source>
        <dbReference type="SAM" id="SignalP"/>
    </source>
</evidence>
<name>A0A1Z3N6S3_BDEBC</name>
<keyword evidence="3" id="KW-0732">Signal</keyword>
<dbReference type="PANTHER" id="PTHR46652">
    <property type="entry name" value="LEUCINE-RICH REPEAT AND IQ DOMAIN-CONTAINING PROTEIN 1-RELATED"/>
    <property type="match status" value="1"/>
</dbReference>
<dbReference type="AlphaFoldDB" id="A0A1Z3N6S3"/>
<gene>
    <name evidence="4" type="ORF">B9G79_05935</name>
</gene>
<dbReference type="InterPro" id="IPR050836">
    <property type="entry name" value="SDS22/Internalin_LRR"/>
</dbReference>
<evidence type="ECO:0000256" key="1">
    <source>
        <dbReference type="ARBA" id="ARBA00022614"/>
    </source>
</evidence>
<accession>A0A1Z3N6S3</accession>
<protein>
    <recommendedName>
        <fullName evidence="6">Internalin</fullName>
    </recommendedName>
</protein>
<dbReference type="InterPro" id="IPR001611">
    <property type="entry name" value="Leu-rich_rpt"/>
</dbReference>
<dbReference type="PROSITE" id="PS51450">
    <property type="entry name" value="LRR"/>
    <property type="match status" value="3"/>
</dbReference>
<dbReference type="InterPro" id="IPR032675">
    <property type="entry name" value="LRR_dom_sf"/>
</dbReference>
<dbReference type="EMBL" id="CP020946">
    <property type="protein sequence ID" value="ASD63137.1"/>
    <property type="molecule type" value="Genomic_DNA"/>
</dbReference>
<dbReference type="PANTHER" id="PTHR46652:SF3">
    <property type="entry name" value="LEUCINE-RICH REPEAT-CONTAINING PROTEIN 9"/>
    <property type="match status" value="1"/>
</dbReference>
<sequence length="638" mass="69754">MKTNLLKKIKLGMAAALITGAAPVSAETITKLSEQGFLGSGFDSATQTFKVPCVTGTLAYVGSSNGYVGVEAGVSQERLLTELGMAIGADISLDIISAGGAANFTGSTANTSNSVSAAYVISAAGKNAVLQNLTLTQAGKDAVSKGNVKQVCGDSYIRSLALEAKLLINVKFTFTSSDLKANFQSDANANIMDIIKLNGRMNAAVQKYGRDVKFTVTAVQVGGDVSKLANILKGVETSEEKIKKGVTAQIFKCDIEKYEACYEAISQMINYATEEGGFSSQLNNMTYQPQKSDGPAWMQYGYTSYANSEAQELSSEVTEIGEDIKQKRRSLVRQYLKLSADLGRTQDLLDISIEHSEEKARLQALQTVIRDNFDVVQNAIKICRENPDSCVNAFAGMTEKLKFYDSREITKMMTFEDYCGLSDETSVTKETVKAIRTAAKVSEKMNCSQAFRYLQDLHKLNLANTKISSLEPLRGLKSLTSLDVSENEIFMLDGIENLKSLEVLNMHHNRVINIDKLKELPNLSHVNFANNNVSNLSALSAMRLVTIRAYGNPLSEKWNHENHGIQNHIITNNRACDLLRQTMFHQGVDIRQAEALNTAPIFKVPGQFGNSNVEGWYSCDIAVAAVKAEPDFWKSLAQ</sequence>
<dbReference type="RefSeq" id="WP_088564715.1">
    <property type="nucleotide sequence ID" value="NZ_CP020946.1"/>
</dbReference>
<dbReference type="Pfam" id="PF12799">
    <property type="entry name" value="LRR_4"/>
    <property type="match status" value="1"/>
</dbReference>
<reference evidence="4 5" key="1">
    <citation type="submission" date="2017-04" db="EMBL/GenBank/DDBJ databases">
        <title>Whole genome sequence of Bdellovibrio bacteriovorus strain SSB218315.</title>
        <authorList>
            <person name="Oyedara O."/>
            <person name="Rodriguez-Perez M.A."/>
        </authorList>
    </citation>
    <scope>NUCLEOTIDE SEQUENCE [LARGE SCALE GENOMIC DNA]</scope>
    <source>
        <strain evidence="4 5">SSB218315</strain>
    </source>
</reference>
<dbReference type="OrthoDB" id="5289096at2"/>
<proteinExistence type="predicted"/>
<dbReference type="Proteomes" id="UP000197003">
    <property type="component" value="Chromosome"/>
</dbReference>
<keyword evidence="2" id="KW-0677">Repeat</keyword>